<evidence type="ECO:0000313" key="1">
    <source>
        <dbReference type="Proteomes" id="UP000694863"/>
    </source>
</evidence>
<evidence type="ECO:0000313" key="2">
    <source>
        <dbReference type="RefSeq" id="XP_045143990.1"/>
    </source>
</evidence>
<accession>A0AC55CWW9</accession>
<keyword evidence="1" id="KW-1185">Reference proteome</keyword>
<name>A0AC55CWW9_ECHTE</name>
<gene>
    <name evidence="2" type="primary">GON7</name>
</gene>
<dbReference type="Proteomes" id="UP000694863">
    <property type="component" value="Unplaced"/>
</dbReference>
<organism evidence="1 2">
    <name type="scientific">Echinops telfairi</name>
    <name type="common">Lesser hedgehog tenrec</name>
    <dbReference type="NCBI Taxonomy" id="9371"/>
    <lineage>
        <taxon>Eukaryota</taxon>
        <taxon>Metazoa</taxon>
        <taxon>Chordata</taxon>
        <taxon>Craniata</taxon>
        <taxon>Vertebrata</taxon>
        <taxon>Euteleostomi</taxon>
        <taxon>Mammalia</taxon>
        <taxon>Eutheria</taxon>
        <taxon>Afrotheria</taxon>
        <taxon>Tenrecidae</taxon>
        <taxon>Tenrecinae</taxon>
        <taxon>Echinops</taxon>
    </lineage>
</organism>
<sequence length="79" mass="8630">MELLGEFIYWDGRRRQLRVSFEVPNDGDSFEGLLSALQQMRGSVNELLSPLMQREAPDPAAAAAAAAEEEAVDGEVGHI</sequence>
<dbReference type="RefSeq" id="XP_045143990.1">
    <property type="nucleotide sequence ID" value="XM_045288055.1"/>
</dbReference>
<reference evidence="2" key="1">
    <citation type="submission" date="2025-08" db="UniProtKB">
        <authorList>
            <consortium name="RefSeq"/>
        </authorList>
    </citation>
    <scope>IDENTIFICATION</scope>
</reference>
<protein>
    <submittedName>
        <fullName evidence="2">EKC/KEOPS complex subunit GON7</fullName>
    </submittedName>
</protein>
<proteinExistence type="predicted"/>